<dbReference type="OrthoDB" id="7575919at2759"/>
<evidence type="ECO:0000256" key="2">
    <source>
        <dbReference type="ARBA" id="ARBA00023157"/>
    </source>
</evidence>
<keyword evidence="1" id="KW-0646">Protease inhibitor</keyword>
<dbReference type="Gene3D" id="2.10.25.10">
    <property type="entry name" value="Laminin"/>
    <property type="match status" value="6"/>
</dbReference>
<proteinExistence type="predicted"/>
<evidence type="ECO:0000313" key="4">
    <source>
        <dbReference type="EMBL" id="CAD7625958.1"/>
    </source>
</evidence>
<dbReference type="AlphaFoldDB" id="A0A7R9PYT8"/>
<dbReference type="PANTHER" id="PTHR23259:SF70">
    <property type="entry name" value="ACCESSORY GLAND PROTEIN ACP62F-RELATED"/>
    <property type="match status" value="1"/>
</dbReference>
<reference evidence="4" key="1">
    <citation type="submission" date="2020-11" db="EMBL/GenBank/DDBJ databases">
        <authorList>
            <person name="Tran Van P."/>
        </authorList>
    </citation>
    <scope>NUCLEOTIDE SEQUENCE</scope>
</reference>
<gene>
    <name evidence="4" type="ORF">OSB1V03_LOCUS6391</name>
</gene>
<feature type="domain" description="TIL" evidence="3">
    <location>
        <begin position="30"/>
        <end position="72"/>
    </location>
</feature>
<dbReference type="EMBL" id="CAJPIZ010003467">
    <property type="protein sequence ID" value="CAG2106388.1"/>
    <property type="molecule type" value="Genomic_DNA"/>
</dbReference>
<sequence>MRIEPGEQGYKGPVLFPGNGQFPSRPCNRPGELITNCGTSCPKTCANLGQKMMCTMGCVTGCFCQLGLVRDYKGMWRRGGGSGENAPPVAQPVCKVTGEEYQLYGSPCPDTCANKDDNGHREEYTEDGSACPDTCANMDDRVGRICARISGCFCKIPLLRDHQGRCIHRDDCHKMLLDSWRSRTTKPPVAQSVCKVPGEEYVLHVSPCPDTCDNKNDKGHRPCPAILKGPGCSCKKPFVRDGHGRCVHPDDCNRQDVGTWHRGGRSRGNEPSVAQPVCKVPGEEYVLHVSPCPDTCANKDDNGYRACPAILNGPGCSCKKPLVRDDHGRCVYPDDCNRQERLPRENEAPVAQPVCNGTGEEYVLHVSPCPDTCANKDDKGHRACPLVLYGPGCSCKKPLVRDHQGRCIHPDYCNRVIVIGPDGGRPRTNEPPVAQHVCSGTGEEYQVYGSPCPDTCDNKDDNGRRGCPGVPFASGIFYTIFSIIHPWEHFTDCGTSCPKTCANMGVEMMCTMQCVSGCFCQPGMVRSYRGRCILPGLCNLPI</sequence>
<organism evidence="4">
    <name type="scientific">Medioppia subpectinata</name>
    <dbReference type="NCBI Taxonomy" id="1979941"/>
    <lineage>
        <taxon>Eukaryota</taxon>
        <taxon>Metazoa</taxon>
        <taxon>Ecdysozoa</taxon>
        <taxon>Arthropoda</taxon>
        <taxon>Chelicerata</taxon>
        <taxon>Arachnida</taxon>
        <taxon>Acari</taxon>
        <taxon>Acariformes</taxon>
        <taxon>Sarcoptiformes</taxon>
        <taxon>Oribatida</taxon>
        <taxon>Brachypylina</taxon>
        <taxon>Oppioidea</taxon>
        <taxon>Oppiidae</taxon>
        <taxon>Medioppia</taxon>
    </lineage>
</organism>
<keyword evidence="2" id="KW-1015">Disulfide bond</keyword>
<evidence type="ECO:0000256" key="1">
    <source>
        <dbReference type="ARBA" id="ARBA00022690"/>
    </source>
</evidence>
<accession>A0A7R9PYT8</accession>
<feature type="domain" description="TIL" evidence="3">
    <location>
        <begin position="121"/>
        <end position="172"/>
    </location>
</feature>
<keyword evidence="5" id="KW-1185">Reference proteome</keyword>
<dbReference type="CDD" id="cd19941">
    <property type="entry name" value="TIL"/>
    <property type="match status" value="6"/>
</dbReference>
<dbReference type="InterPro" id="IPR036084">
    <property type="entry name" value="Ser_inhib-like_sf"/>
</dbReference>
<dbReference type="InterPro" id="IPR051368">
    <property type="entry name" value="SerProtInhib-TIL_Domain"/>
</dbReference>
<dbReference type="GO" id="GO:0030414">
    <property type="term" value="F:peptidase inhibitor activity"/>
    <property type="evidence" value="ECO:0007669"/>
    <property type="project" value="UniProtKB-KW"/>
</dbReference>
<dbReference type="EMBL" id="OC858042">
    <property type="protein sequence ID" value="CAD7625958.1"/>
    <property type="molecule type" value="Genomic_DNA"/>
</dbReference>
<evidence type="ECO:0000259" key="3">
    <source>
        <dbReference type="Pfam" id="PF01826"/>
    </source>
</evidence>
<feature type="domain" description="TIL" evidence="3">
    <location>
        <begin position="488"/>
        <end position="538"/>
    </location>
</feature>
<dbReference type="SUPFAM" id="SSF57567">
    <property type="entry name" value="Serine protease inhibitors"/>
    <property type="match status" value="6"/>
</dbReference>
<name>A0A7R9PYT8_9ACAR</name>
<dbReference type="Pfam" id="PF01826">
    <property type="entry name" value="TIL"/>
    <property type="match status" value="4"/>
</dbReference>
<protein>
    <recommendedName>
        <fullName evidence="3">TIL domain-containing protein</fullName>
    </recommendedName>
</protein>
<feature type="domain" description="TIL" evidence="3">
    <location>
        <begin position="198"/>
        <end position="252"/>
    </location>
</feature>
<dbReference type="Proteomes" id="UP000759131">
    <property type="component" value="Unassembled WGS sequence"/>
</dbReference>
<dbReference type="PANTHER" id="PTHR23259">
    <property type="entry name" value="RIDDLE"/>
    <property type="match status" value="1"/>
</dbReference>
<evidence type="ECO:0000313" key="5">
    <source>
        <dbReference type="Proteomes" id="UP000759131"/>
    </source>
</evidence>
<dbReference type="InterPro" id="IPR002919">
    <property type="entry name" value="TIL_dom"/>
</dbReference>